<evidence type="ECO:0000313" key="3">
    <source>
        <dbReference type="Proteomes" id="UP000702425"/>
    </source>
</evidence>
<dbReference type="Proteomes" id="UP000702425">
    <property type="component" value="Unassembled WGS sequence"/>
</dbReference>
<dbReference type="InterPro" id="IPR047650">
    <property type="entry name" value="Transpos_IS110"/>
</dbReference>
<accession>A0ABX2D6S0</accession>
<dbReference type="InterPro" id="IPR002525">
    <property type="entry name" value="Transp_IS110-like_N"/>
</dbReference>
<protein>
    <recommendedName>
        <fullName evidence="1">Transposase IS110-like N-terminal domain-containing protein</fullName>
    </recommendedName>
</protein>
<dbReference type="Pfam" id="PF01548">
    <property type="entry name" value="DEDD_Tnp_IS110"/>
    <property type="match status" value="1"/>
</dbReference>
<proteinExistence type="predicted"/>
<keyword evidence="3" id="KW-1185">Reference proteome</keyword>
<gene>
    <name evidence="2" type="ORF">E5S67_05079</name>
</gene>
<dbReference type="RefSeq" id="WP_172191242.1">
    <property type="nucleotide sequence ID" value="NZ_CAWPPK010000027.1"/>
</dbReference>
<name>A0ABX2D6S0_9CYAN</name>
<sequence length="412" mass="47475">MKYLIVGIDVSRSSVAACFMLEKPSNPRDDYFDADIEVYQANIENLNKLKAKIESFNADKIIAICEPTGMNYARLWMNKLGDWGCEVRMISNSKLPNYRAELMQKEGKSGAKTDDIDAFAIACWYFDKGPDSYLKIRDPLVSHIKHVCLRLEHLNRVQSPIVNRMRQELAWQCPEIASVKSAKLQEELPPLLWGWLAGRRKSKKYDRVLEGTIGSGIEPQTKWAAKQYCEIEEEIFKLKKQLVELIDSPQFEEYRRIFTKFGFGYQLQGYLLGAIYPIEDFLKDGQPEVKLRKNRQTGKESKLKLSERRFMRAVGMGVVREDSGQKKKGKQSGSALCRKALWQWCFTRLEVSRNNPPLKFVYGQGKDAEQMSPAENLKRRKKGGTPVKLARQRVIARCIRELFKELCGIVKI</sequence>
<evidence type="ECO:0000313" key="2">
    <source>
        <dbReference type="EMBL" id="NQE37310.1"/>
    </source>
</evidence>
<feature type="domain" description="Transposase IS110-like N-terminal" evidence="1">
    <location>
        <begin position="6"/>
        <end position="169"/>
    </location>
</feature>
<reference evidence="2 3" key="1">
    <citation type="journal article" date="2020" name="Sci. Rep.">
        <title>A novel cyanobacterial geosmin producer, revising GeoA distribution and dispersion patterns in Bacteria.</title>
        <authorList>
            <person name="Churro C."/>
            <person name="Semedo-Aguiar A.P."/>
            <person name="Silva A.D."/>
            <person name="Pereira-Leal J.B."/>
            <person name="Leite R.B."/>
        </authorList>
    </citation>
    <scope>NUCLEOTIDE SEQUENCE [LARGE SCALE GENOMIC DNA]</scope>
    <source>
        <strain evidence="2 3">IPMA8</strain>
    </source>
</reference>
<evidence type="ECO:0000259" key="1">
    <source>
        <dbReference type="Pfam" id="PF01548"/>
    </source>
</evidence>
<comment type="caution">
    <text evidence="2">The sequence shown here is derived from an EMBL/GenBank/DDBJ whole genome shotgun (WGS) entry which is preliminary data.</text>
</comment>
<organism evidence="2 3">
    <name type="scientific">Microcoleus asticus IPMA8</name>
    <dbReference type="NCBI Taxonomy" id="2563858"/>
    <lineage>
        <taxon>Bacteria</taxon>
        <taxon>Bacillati</taxon>
        <taxon>Cyanobacteriota</taxon>
        <taxon>Cyanophyceae</taxon>
        <taxon>Oscillatoriophycideae</taxon>
        <taxon>Oscillatoriales</taxon>
        <taxon>Microcoleaceae</taxon>
        <taxon>Microcoleus</taxon>
        <taxon>Microcoleus asticus</taxon>
    </lineage>
</organism>
<dbReference type="PANTHER" id="PTHR33055:SF17">
    <property type="entry name" value="THIRD ORF IN TRANSPOSON ISC1491"/>
    <property type="match status" value="1"/>
</dbReference>
<dbReference type="EMBL" id="SRRZ01000122">
    <property type="protein sequence ID" value="NQE37310.1"/>
    <property type="molecule type" value="Genomic_DNA"/>
</dbReference>
<dbReference type="PANTHER" id="PTHR33055">
    <property type="entry name" value="TRANSPOSASE FOR INSERTION SEQUENCE ELEMENT IS1111A"/>
    <property type="match status" value="1"/>
</dbReference>